<feature type="region of interest" description="Disordered" evidence="1">
    <location>
        <begin position="1"/>
        <end position="51"/>
    </location>
</feature>
<dbReference type="Pfam" id="PF23232">
    <property type="entry name" value="AAA_lid_13"/>
    <property type="match status" value="1"/>
</dbReference>
<evidence type="ECO:0000259" key="2">
    <source>
        <dbReference type="SMART" id="SM00382"/>
    </source>
</evidence>
<evidence type="ECO:0000313" key="3">
    <source>
        <dbReference type="EMBL" id="KAJ5389408.1"/>
    </source>
</evidence>
<accession>A0A9W9VUA9</accession>
<comment type="caution">
    <text evidence="3">The sequence shown here is derived from an EMBL/GenBank/DDBJ whole genome shotgun (WGS) entry which is preliminary data.</text>
</comment>
<dbReference type="Pfam" id="PF22942">
    <property type="entry name" value="DUF7025"/>
    <property type="match status" value="1"/>
</dbReference>
<dbReference type="InterPro" id="IPR056599">
    <property type="entry name" value="AAA_lid_fung"/>
</dbReference>
<feature type="domain" description="AAA+ ATPase" evidence="2">
    <location>
        <begin position="493"/>
        <end position="620"/>
    </location>
</feature>
<name>A0A9W9VUA9_9EURO</name>
<dbReference type="Pfam" id="PF00004">
    <property type="entry name" value="AAA"/>
    <property type="match status" value="1"/>
</dbReference>
<reference evidence="3" key="2">
    <citation type="journal article" date="2023" name="IMA Fungus">
        <title>Comparative genomic study of the Penicillium genus elucidates a diverse pangenome and 15 lateral gene transfer events.</title>
        <authorList>
            <person name="Petersen C."/>
            <person name="Sorensen T."/>
            <person name="Nielsen M.R."/>
            <person name="Sondergaard T.E."/>
            <person name="Sorensen J.L."/>
            <person name="Fitzpatrick D.A."/>
            <person name="Frisvad J.C."/>
            <person name="Nielsen K.L."/>
        </authorList>
    </citation>
    <scope>NUCLEOTIDE SEQUENCE</scope>
    <source>
        <strain evidence="3">IBT 29864</strain>
    </source>
</reference>
<dbReference type="Gene3D" id="3.40.50.300">
    <property type="entry name" value="P-loop containing nucleotide triphosphate hydrolases"/>
    <property type="match status" value="1"/>
</dbReference>
<evidence type="ECO:0000256" key="1">
    <source>
        <dbReference type="SAM" id="MobiDB-lite"/>
    </source>
</evidence>
<dbReference type="AlphaFoldDB" id="A0A9W9VUA9"/>
<gene>
    <name evidence="3" type="ORF">N7496_000476</name>
</gene>
<dbReference type="RefSeq" id="XP_056560136.1">
    <property type="nucleotide sequence ID" value="XM_056693407.1"/>
</dbReference>
<dbReference type="EMBL" id="JAPZBS010000001">
    <property type="protein sequence ID" value="KAJ5389408.1"/>
    <property type="molecule type" value="Genomic_DNA"/>
</dbReference>
<dbReference type="PANTHER" id="PTHR46411">
    <property type="entry name" value="FAMILY ATPASE, PUTATIVE-RELATED"/>
    <property type="match status" value="1"/>
</dbReference>
<dbReference type="InterPro" id="IPR003959">
    <property type="entry name" value="ATPase_AAA_core"/>
</dbReference>
<reference evidence="3" key="1">
    <citation type="submission" date="2022-11" db="EMBL/GenBank/DDBJ databases">
        <authorList>
            <person name="Petersen C."/>
        </authorList>
    </citation>
    <scope>NUCLEOTIDE SEQUENCE</scope>
    <source>
        <strain evidence="3">IBT 29864</strain>
    </source>
</reference>
<dbReference type="SUPFAM" id="SSF52540">
    <property type="entry name" value="P-loop containing nucleoside triphosphate hydrolases"/>
    <property type="match status" value="1"/>
</dbReference>
<organism evidence="3 4">
    <name type="scientific">Penicillium cataractarum</name>
    <dbReference type="NCBI Taxonomy" id="2100454"/>
    <lineage>
        <taxon>Eukaryota</taxon>
        <taxon>Fungi</taxon>
        <taxon>Dikarya</taxon>
        <taxon>Ascomycota</taxon>
        <taxon>Pezizomycotina</taxon>
        <taxon>Eurotiomycetes</taxon>
        <taxon>Eurotiomycetidae</taxon>
        <taxon>Eurotiales</taxon>
        <taxon>Aspergillaceae</taxon>
        <taxon>Penicillium</taxon>
    </lineage>
</organism>
<proteinExistence type="predicted"/>
<dbReference type="CDD" id="cd19481">
    <property type="entry name" value="RecA-like_protease"/>
    <property type="match status" value="1"/>
</dbReference>
<dbReference type="GeneID" id="81432584"/>
<sequence>MPRNTPYFPFSAPNASGMGASNTRKRKELLSDGDSDSNSQPDSPPKRRTPLYHTPIFEACTIYRVHCTGAKDHQNHLNIAYFQDAPRLFAGDSKASALRGKRSIADVADFIESNSEIALILYRDYSCETYHRAIEPEFRALERPNDPFDKSLLPYFYRLDNDGMPASSHAEAMLIASDELQDTLIQLTGLDPSIITDLGNPSRMRELVTQVYHYRGIGEGSVLTGNLDDEYFDIAVAFVEFMKETFWEEYSEADALFKAGFVNNHHLPKLFAPQDVLLRTEQGHPCAYILDSFLESTLTLSCWAWRFDGRFWRYKTGISIKWPGLSDKIPITDLSIFPLAYAGPDVRSSLEGSGREFWSLRKGKYVSYLPTATQRDVQTIQPRYMVDMVTYRELHPEEDALETREYISDEQMESDEPPAGDFLLVLPVTVHGFGFQDKKWRLLFISQIRPIKWNEQAFDHLVLNLTKKKLIRALVKKHNFTNESTDVVEGKGNGLILLLHGGPGTGKTLTAESVAEVTNRPLYRVTCGDVGTNADEVEEYLESVLHLGKVWRCVVLLDEADVFLEERTHQDLRRNALVSVFLRVIEYYDGILVLTSNRIGTFDEAFKSRVQLIVHYPRLGKGERRRIWDKFIRSLRGTQVNANVEELEERAEALSEIELNGREIRNTIQTATLLAQYDEQQLRYEHLMNVISVSVEFKDYLRDRFGHDDEERVERRGIR</sequence>
<dbReference type="PANTHER" id="PTHR46411:SF2">
    <property type="entry name" value="AAA+ ATPASE DOMAIN-CONTAINING PROTEIN"/>
    <property type="match status" value="1"/>
</dbReference>
<dbReference type="InterPro" id="IPR054289">
    <property type="entry name" value="DUF7025"/>
</dbReference>
<dbReference type="Proteomes" id="UP001147782">
    <property type="component" value="Unassembled WGS sequence"/>
</dbReference>
<protein>
    <submittedName>
        <fullName evidence="3">ATPase AAA-type core</fullName>
    </submittedName>
</protein>
<dbReference type="SMART" id="SM00382">
    <property type="entry name" value="AAA"/>
    <property type="match status" value="1"/>
</dbReference>
<dbReference type="InterPro" id="IPR027417">
    <property type="entry name" value="P-loop_NTPase"/>
</dbReference>
<dbReference type="GO" id="GO:0016887">
    <property type="term" value="F:ATP hydrolysis activity"/>
    <property type="evidence" value="ECO:0007669"/>
    <property type="project" value="InterPro"/>
</dbReference>
<dbReference type="OrthoDB" id="10042665at2759"/>
<dbReference type="InterPro" id="IPR003593">
    <property type="entry name" value="AAA+_ATPase"/>
</dbReference>
<keyword evidence="4" id="KW-1185">Reference proteome</keyword>
<evidence type="ECO:0000313" key="4">
    <source>
        <dbReference type="Proteomes" id="UP001147782"/>
    </source>
</evidence>
<dbReference type="GO" id="GO:0005524">
    <property type="term" value="F:ATP binding"/>
    <property type="evidence" value="ECO:0007669"/>
    <property type="project" value="InterPro"/>
</dbReference>